<protein>
    <submittedName>
        <fullName evidence="1">Uncharacterized protein</fullName>
    </submittedName>
</protein>
<evidence type="ECO:0000313" key="1">
    <source>
        <dbReference type="EMBL" id="KAJ9485820.1"/>
    </source>
</evidence>
<accession>A0AAI9X6M4</accession>
<organism evidence="1 2">
    <name type="scientific">Penicillium thymicola</name>
    <dbReference type="NCBI Taxonomy" id="293382"/>
    <lineage>
        <taxon>Eukaryota</taxon>
        <taxon>Fungi</taxon>
        <taxon>Dikarya</taxon>
        <taxon>Ascomycota</taxon>
        <taxon>Pezizomycotina</taxon>
        <taxon>Eurotiomycetes</taxon>
        <taxon>Eurotiomycetidae</taxon>
        <taxon>Eurotiales</taxon>
        <taxon>Aspergillaceae</taxon>
        <taxon>Penicillium</taxon>
    </lineage>
</organism>
<dbReference type="EMBL" id="LACB01000244">
    <property type="protein sequence ID" value="KAJ9485820.1"/>
    <property type="molecule type" value="Genomic_DNA"/>
</dbReference>
<dbReference type="AlphaFoldDB" id="A0AAI9X6M4"/>
<keyword evidence="2" id="KW-1185">Reference proteome</keyword>
<reference evidence="1" key="2">
    <citation type="journal article" date="2016" name="Fungal Biol.">
        <title>Ochratoxin A production by Penicillium thymicola.</title>
        <authorList>
            <person name="Nguyen H.D.T."/>
            <person name="McMullin D.R."/>
            <person name="Ponomareva E."/>
            <person name="Riley R."/>
            <person name="Pomraning K.R."/>
            <person name="Baker S.E."/>
            <person name="Seifert K.A."/>
        </authorList>
    </citation>
    <scope>NUCLEOTIDE SEQUENCE</scope>
    <source>
        <strain evidence="1">DAOM 180753</strain>
    </source>
</reference>
<dbReference type="Proteomes" id="UP001227192">
    <property type="component" value="Unassembled WGS sequence"/>
</dbReference>
<proteinExistence type="predicted"/>
<gene>
    <name evidence="1" type="ORF">VN97_g7525</name>
</gene>
<name>A0AAI9X6M4_PENTH</name>
<sequence>MIDPTPAITPTSLNATILSQLDIALHGLRRKEGIPNHSRVMLNNVNITTNILAAERTAPLAPDTSLLHSPTPSNWTASKHLQLLDPLL</sequence>
<reference evidence="1" key="1">
    <citation type="submission" date="2015-06" db="EMBL/GenBank/DDBJ databases">
        <authorList>
            <person name="Nguyen H."/>
        </authorList>
    </citation>
    <scope>NUCLEOTIDE SEQUENCE</scope>
    <source>
        <strain evidence="1">DAOM 180753</strain>
    </source>
</reference>
<comment type="caution">
    <text evidence="1">The sequence shown here is derived from an EMBL/GenBank/DDBJ whole genome shotgun (WGS) entry which is preliminary data.</text>
</comment>
<evidence type="ECO:0000313" key="2">
    <source>
        <dbReference type="Proteomes" id="UP001227192"/>
    </source>
</evidence>